<evidence type="ECO:0000256" key="1">
    <source>
        <dbReference type="SAM" id="SignalP"/>
    </source>
</evidence>
<dbReference type="Pfam" id="PF07589">
    <property type="entry name" value="PEP-CTERM"/>
    <property type="match status" value="1"/>
</dbReference>
<evidence type="ECO:0000259" key="2">
    <source>
        <dbReference type="Pfam" id="PF07589"/>
    </source>
</evidence>
<accession>A0AAW9QIL5</accession>
<dbReference type="EMBL" id="JAZIBG010000028">
    <property type="protein sequence ID" value="MEF7614900.1"/>
    <property type="molecule type" value="Genomic_DNA"/>
</dbReference>
<feature type="domain" description="Ice-binding protein C-terminal" evidence="2">
    <location>
        <begin position="181"/>
        <end position="204"/>
    </location>
</feature>
<dbReference type="AlphaFoldDB" id="A0AAW9QIL5"/>
<reference evidence="3 4" key="1">
    <citation type="submission" date="2024-02" db="EMBL/GenBank/DDBJ databases">
        <title>Genome sequence of Aquincola sp. MAHUQ-54.</title>
        <authorList>
            <person name="Huq M.A."/>
        </authorList>
    </citation>
    <scope>NUCLEOTIDE SEQUENCE [LARGE SCALE GENOMIC DNA]</scope>
    <source>
        <strain evidence="3 4">MAHUQ-54</strain>
    </source>
</reference>
<proteinExistence type="predicted"/>
<feature type="chain" id="PRO_5043465898" evidence="1">
    <location>
        <begin position="25"/>
        <end position="209"/>
    </location>
</feature>
<keyword evidence="4" id="KW-1185">Reference proteome</keyword>
<gene>
    <name evidence="3" type="ORF">V4F39_13335</name>
</gene>
<dbReference type="RefSeq" id="WP_332289985.1">
    <property type="nucleotide sequence ID" value="NZ_JAZIBG010000028.1"/>
</dbReference>
<evidence type="ECO:0000313" key="4">
    <source>
        <dbReference type="Proteomes" id="UP001336250"/>
    </source>
</evidence>
<dbReference type="Proteomes" id="UP001336250">
    <property type="component" value="Unassembled WGS sequence"/>
</dbReference>
<keyword evidence="1" id="KW-0732">Signal</keyword>
<name>A0AAW9QIL5_9BURK</name>
<dbReference type="NCBIfam" id="TIGR02595">
    <property type="entry name" value="PEP_CTERM"/>
    <property type="match status" value="1"/>
</dbReference>
<dbReference type="InterPro" id="IPR013424">
    <property type="entry name" value="Ice-binding_C"/>
</dbReference>
<organism evidence="3 4">
    <name type="scientific">Aquincola agrisoli</name>
    <dbReference type="NCBI Taxonomy" id="3119538"/>
    <lineage>
        <taxon>Bacteria</taxon>
        <taxon>Pseudomonadati</taxon>
        <taxon>Pseudomonadota</taxon>
        <taxon>Betaproteobacteria</taxon>
        <taxon>Burkholderiales</taxon>
        <taxon>Sphaerotilaceae</taxon>
        <taxon>Aquincola</taxon>
    </lineage>
</organism>
<protein>
    <submittedName>
        <fullName evidence="3">PEP-CTERM sorting domain-containing protein</fullName>
    </submittedName>
</protein>
<feature type="signal peptide" evidence="1">
    <location>
        <begin position="1"/>
        <end position="24"/>
    </location>
</feature>
<sequence>MRSLSKSKTLVALAVAAAASGAQADLLQTNRAYVSGGLPFERTVDVDGFDSVQSAGLKEVLNLTTGGSFLAYCLQAAIDVPTTSAQYSASVYAASADVQELYDRFYGSVTSGVTQAVAFQLALWELVDGPAVSAVKMPLDAKAAATQMLDTVRASGTVSQVYTLTAWRTDGYQDVLQASMVPEPETYALMLAGVGAVAFLSRRRWRNDE</sequence>
<evidence type="ECO:0000313" key="3">
    <source>
        <dbReference type="EMBL" id="MEF7614900.1"/>
    </source>
</evidence>
<comment type="caution">
    <text evidence="3">The sequence shown here is derived from an EMBL/GenBank/DDBJ whole genome shotgun (WGS) entry which is preliminary data.</text>
</comment>